<dbReference type="Proteomes" id="UP000799118">
    <property type="component" value="Unassembled WGS sequence"/>
</dbReference>
<organism evidence="2 3">
    <name type="scientific">Gymnopus androsaceus JB14</name>
    <dbReference type="NCBI Taxonomy" id="1447944"/>
    <lineage>
        <taxon>Eukaryota</taxon>
        <taxon>Fungi</taxon>
        <taxon>Dikarya</taxon>
        <taxon>Basidiomycota</taxon>
        <taxon>Agaricomycotina</taxon>
        <taxon>Agaricomycetes</taxon>
        <taxon>Agaricomycetidae</taxon>
        <taxon>Agaricales</taxon>
        <taxon>Marasmiineae</taxon>
        <taxon>Omphalotaceae</taxon>
        <taxon>Gymnopus</taxon>
    </lineage>
</organism>
<proteinExistence type="predicted"/>
<accession>A0A6A4H538</accession>
<protein>
    <submittedName>
        <fullName evidence="2">Uncharacterized protein</fullName>
    </submittedName>
</protein>
<gene>
    <name evidence="2" type="ORF">BT96DRAFT_944010</name>
</gene>
<dbReference type="AlphaFoldDB" id="A0A6A4H538"/>
<evidence type="ECO:0000313" key="2">
    <source>
        <dbReference type="EMBL" id="KAE9393329.1"/>
    </source>
</evidence>
<evidence type="ECO:0000256" key="1">
    <source>
        <dbReference type="SAM" id="MobiDB-lite"/>
    </source>
</evidence>
<dbReference type="OrthoDB" id="3103729at2759"/>
<sequence>MSLEDILAISSETIACTVAICSTFEEKPVETNTFWDLQIPFSSIKGAVVRSISLHELLNAVASQLRIDYALNISQHNRLFKCFENYPKYTDVATIRVPDFTQNVNMEIFGFRSFPGSLEQCAAPPLLETFSTMVFSSDGGNPFTQQLLSNSPEVLMGLQDRYIHPHFIVLLRPPEEIISSGSPFTGPTESPAEPASAQPPSPLSLPVPPPALPPAIANLSTFRDYALYRYEQGTENAVYSQAGGRRRKLWYGIQNHRHACQLLGLAGFTNLLSRDGSESFILPNGTHLSLSEIVASELRWDLNTFKKKYRIYTWCNKYAASHRWNSHLLPASEPSSSTRTRRTRDREERGGLLKIWKGIVAMFGPEGYASREEPPVASGDTQETFAAELTEGNLTQYSKIQPYLVRRDASLAVDRWF</sequence>
<dbReference type="EMBL" id="ML769575">
    <property type="protein sequence ID" value="KAE9393329.1"/>
    <property type="molecule type" value="Genomic_DNA"/>
</dbReference>
<evidence type="ECO:0000313" key="3">
    <source>
        <dbReference type="Proteomes" id="UP000799118"/>
    </source>
</evidence>
<reference evidence="2" key="1">
    <citation type="journal article" date="2019" name="Environ. Microbiol.">
        <title>Fungal ecological strategies reflected in gene transcription - a case study of two litter decomposers.</title>
        <authorList>
            <person name="Barbi F."/>
            <person name="Kohler A."/>
            <person name="Barry K."/>
            <person name="Baskaran P."/>
            <person name="Daum C."/>
            <person name="Fauchery L."/>
            <person name="Ihrmark K."/>
            <person name="Kuo A."/>
            <person name="LaButti K."/>
            <person name="Lipzen A."/>
            <person name="Morin E."/>
            <person name="Grigoriev I.V."/>
            <person name="Henrissat B."/>
            <person name="Lindahl B."/>
            <person name="Martin F."/>
        </authorList>
    </citation>
    <scope>NUCLEOTIDE SEQUENCE</scope>
    <source>
        <strain evidence="2">JB14</strain>
    </source>
</reference>
<feature type="compositionally biased region" description="Pro residues" evidence="1">
    <location>
        <begin position="197"/>
        <end position="208"/>
    </location>
</feature>
<feature type="region of interest" description="Disordered" evidence="1">
    <location>
        <begin position="180"/>
        <end position="208"/>
    </location>
</feature>
<keyword evidence="3" id="KW-1185">Reference proteome</keyword>
<name>A0A6A4H538_9AGAR</name>